<feature type="binding site" evidence="14">
    <location>
        <position position="188"/>
    </location>
    <ligand>
        <name>Mg(2+)</name>
        <dbReference type="ChEBI" id="CHEBI:18420"/>
        <label>1</label>
    </ligand>
</feature>
<comment type="similarity">
    <text evidence="2 15 16">Belongs to the glutamine synthetase family.</text>
</comment>
<dbReference type="Proteomes" id="UP000823894">
    <property type="component" value="Unassembled WGS sequence"/>
</dbReference>
<evidence type="ECO:0000256" key="12">
    <source>
        <dbReference type="PIRSR" id="PIRSR604809-1"/>
    </source>
</evidence>
<feature type="binding site" evidence="12">
    <location>
        <position position="334"/>
    </location>
    <ligand>
        <name>L-glutamate</name>
        <dbReference type="ChEBI" id="CHEBI:29985"/>
    </ligand>
</feature>
<dbReference type="EC" id="6.3.1.2" evidence="3"/>
<feature type="binding site" evidence="12">
    <location>
        <position position="303"/>
    </location>
    <ligand>
        <name>L-glutamate</name>
        <dbReference type="ChEBI" id="CHEBI:29985"/>
    </ligand>
</feature>
<evidence type="ECO:0000256" key="5">
    <source>
        <dbReference type="ARBA" id="ARBA00022490"/>
    </source>
</evidence>
<dbReference type="Gene3D" id="3.30.590.10">
    <property type="entry name" value="Glutamine synthetase/guanido kinase, catalytic domain"/>
    <property type="match status" value="1"/>
</dbReference>
<dbReference type="GO" id="GO:0004356">
    <property type="term" value="F:glutamine synthetase activity"/>
    <property type="evidence" value="ECO:0007669"/>
    <property type="project" value="UniProtKB-EC"/>
</dbReference>
<evidence type="ECO:0000256" key="7">
    <source>
        <dbReference type="ARBA" id="ARBA00022723"/>
    </source>
</evidence>
<comment type="subcellular location">
    <subcellularLocation>
        <location evidence="1">Cytoplasm</location>
    </subcellularLocation>
</comment>
<dbReference type="Pfam" id="PF03951">
    <property type="entry name" value="Gln-synt_N"/>
    <property type="match status" value="1"/>
</dbReference>
<dbReference type="PANTHER" id="PTHR43785:SF12">
    <property type="entry name" value="TYPE-1 GLUTAMINE SYNTHETASE 2"/>
    <property type="match status" value="1"/>
</dbReference>
<dbReference type="GO" id="GO:0046872">
    <property type="term" value="F:metal ion binding"/>
    <property type="evidence" value="ECO:0007669"/>
    <property type="project" value="UniProtKB-KW"/>
</dbReference>
<evidence type="ECO:0000313" key="20">
    <source>
        <dbReference type="Proteomes" id="UP000823894"/>
    </source>
</evidence>
<evidence type="ECO:0000256" key="8">
    <source>
        <dbReference type="ARBA" id="ARBA00022741"/>
    </source>
</evidence>
<dbReference type="SUPFAM" id="SSF54368">
    <property type="entry name" value="Glutamine synthetase, N-terminal domain"/>
    <property type="match status" value="1"/>
</dbReference>
<dbReference type="InterPro" id="IPR014746">
    <property type="entry name" value="Gln_synth/guanido_kin_cat_dom"/>
</dbReference>
<feature type="binding site" evidence="13">
    <location>
        <begin position="198"/>
        <end position="200"/>
    </location>
    <ligand>
        <name>ATP</name>
        <dbReference type="ChEBI" id="CHEBI:30616"/>
    </ligand>
</feature>
<evidence type="ECO:0000256" key="13">
    <source>
        <dbReference type="PIRSR" id="PIRSR604809-2"/>
    </source>
</evidence>
<evidence type="ECO:0000256" key="11">
    <source>
        <dbReference type="ARBA" id="ARBA00030668"/>
    </source>
</evidence>
<dbReference type="InterPro" id="IPR008147">
    <property type="entry name" value="Gln_synt_N"/>
</dbReference>
<evidence type="ECO:0000259" key="17">
    <source>
        <dbReference type="PROSITE" id="PS51986"/>
    </source>
</evidence>
<dbReference type="SMART" id="SM01230">
    <property type="entry name" value="Gln-synt_C"/>
    <property type="match status" value="1"/>
</dbReference>
<proteinExistence type="inferred from homology"/>
<protein>
    <recommendedName>
        <fullName evidence="4">Glutamine synthetase</fullName>
        <ecNumber evidence="3">6.3.1.2</ecNumber>
    </recommendedName>
    <alternativeName>
        <fullName evidence="11">Glutamate--ammonia ligase</fullName>
    </alternativeName>
    <alternativeName>
        <fullName evidence="10">Glutamine synthetase I alpha</fullName>
    </alternativeName>
</protein>
<reference evidence="19" key="2">
    <citation type="submission" date="2021-04" db="EMBL/GenBank/DDBJ databases">
        <authorList>
            <person name="Gilroy R."/>
        </authorList>
    </citation>
    <scope>NUCLEOTIDE SEQUENCE</scope>
    <source>
        <strain evidence="19">ChiGjej1B1-1692</strain>
    </source>
</reference>
<feature type="binding site" evidence="13">
    <location>
        <position position="315"/>
    </location>
    <ligand>
        <name>ATP</name>
        <dbReference type="ChEBI" id="CHEBI:30616"/>
    </ligand>
</feature>
<accession>A0A9D2NT77</accession>
<dbReference type="PROSITE" id="PS51986">
    <property type="entry name" value="GS_BETA_GRASP"/>
    <property type="match status" value="1"/>
</dbReference>
<evidence type="ECO:0000256" key="2">
    <source>
        <dbReference type="ARBA" id="ARBA00009897"/>
    </source>
</evidence>
<feature type="binding site" evidence="14">
    <location>
        <position position="244"/>
    </location>
    <ligand>
        <name>Mg(2+)</name>
        <dbReference type="ChEBI" id="CHEBI:18420"/>
        <label>1</label>
    </ligand>
</feature>
<keyword evidence="6 19" id="KW-0436">Ligase</keyword>
<dbReference type="FunFam" id="3.10.20.70:FF:000005">
    <property type="entry name" value="Glutamine synthetase"/>
    <property type="match status" value="1"/>
</dbReference>
<evidence type="ECO:0000256" key="16">
    <source>
        <dbReference type="RuleBase" id="RU000384"/>
    </source>
</evidence>
<comment type="cofactor">
    <cofactor evidence="14">
        <name>Mg(2+)</name>
        <dbReference type="ChEBI" id="CHEBI:18420"/>
    </cofactor>
    <text evidence="14">Binds 2 Mg(2+) ions per subunit.</text>
</comment>
<dbReference type="Gene3D" id="3.10.20.70">
    <property type="entry name" value="Glutamine synthetase, N-terminal domain"/>
    <property type="match status" value="1"/>
</dbReference>
<feature type="domain" description="GS beta-grasp" evidence="17">
    <location>
        <begin position="16"/>
        <end position="101"/>
    </location>
</feature>
<dbReference type="Pfam" id="PF00120">
    <property type="entry name" value="Gln-synt_C"/>
    <property type="match status" value="1"/>
</dbReference>
<evidence type="ECO:0000256" key="14">
    <source>
        <dbReference type="PIRSR" id="PIRSR604809-3"/>
    </source>
</evidence>
<gene>
    <name evidence="19" type="primary">glnA</name>
    <name evidence="19" type="ORF">H9757_03825</name>
</gene>
<evidence type="ECO:0000256" key="10">
    <source>
        <dbReference type="ARBA" id="ARBA00030136"/>
    </source>
</evidence>
<dbReference type="InterPro" id="IPR004809">
    <property type="entry name" value="Gln_synth_I"/>
</dbReference>
<dbReference type="SUPFAM" id="SSF55931">
    <property type="entry name" value="Glutamine synthetase/guanido kinase"/>
    <property type="match status" value="1"/>
</dbReference>
<keyword evidence="7 14" id="KW-0479">Metal-binding</keyword>
<evidence type="ECO:0000256" key="6">
    <source>
        <dbReference type="ARBA" id="ARBA00022598"/>
    </source>
</evidence>
<name>A0A9D2NT77_9FIRM</name>
<feature type="binding site" evidence="12">
    <location>
        <position position="297"/>
    </location>
    <ligand>
        <name>L-glutamate</name>
        <dbReference type="ChEBI" id="CHEBI:29985"/>
    </ligand>
</feature>
<dbReference type="EMBL" id="DWWK01000047">
    <property type="protein sequence ID" value="HJC38181.1"/>
    <property type="molecule type" value="Genomic_DNA"/>
</dbReference>
<feature type="domain" description="GS catalytic" evidence="18">
    <location>
        <begin position="108"/>
        <end position="443"/>
    </location>
</feature>
<dbReference type="InterPro" id="IPR008146">
    <property type="entry name" value="Gln_synth_cat_dom"/>
</dbReference>
<evidence type="ECO:0000256" key="3">
    <source>
        <dbReference type="ARBA" id="ARBA00012937"/>
    </source>
</evidence>
<feature type="binding site" evidence="14">
    <location>
        <position position="332"/>
    </location>
    <ligand>
        <name>Mg(2+)</name>
        <dbReference type="ChEBI" id="CHEBI:18420"/>
        <label>1</label>
    </ligand>
</feature>
<evidence type="ECO:0000256" key="1">
    <source>
        <dbReference type="ARBA" id="ARBA00004496"/>
    </source>
</evidence>
<sequence length="443" mass="50517">MHDYTREDILRIVEEEDVAFIRLQFTDIFGTMKNMAVTVSQLEKALDNRCMFDVSSLEGLSGEEDSDMYLYPDLSTFEIFPWRPQQGKVARLICDVYRTDGTPYEVDPRYVLKKAIAEAEEMGYTMNVGPECEFFLFHMDDDGLPTTLTHEQGGYFDVGPLDFGENARRDMVLTLEEMGFEITSSHHEIAPAQHEIDFRYDEALVTADNLMTFKMVVKTIAKRHGLHATFMPKPKIETYGSGMHINLSLSRNGVNAFQSADDRNGLSREGYYFIGGLMKHMKAITCITNPTVNSYKRFVPGYEAPVYMGWSSRTRGPLIRVPSGRGENTRIELRSPDATANPYLALAVLLKAGLDGIKNQIMPPDSIDENIQKMTQEQRDALHVEELPRSLKAAVAELEKDSFVRGVLGDKLAEKIIKAHRKEYRDYYMQVTDWEIANYLYKL</sequence>
<dbReference type="AlphaFoldDB" id="A0A9D2NT77"/>
<feature type="binding site" evidence="14">
    <location>
        <position position="133"/>
    </location>
    <ligand>
        <name>Mg(2+)</name>
        <dbReference type="ChEBI" id="CHEBI:18420"/>
        <label>1</label>
    </ligand>
</feature>
<dbReference type="InterPro" id="IPR036651">
    <property type="entry name" value="Gln_synt_N_sf"/>
</dbReference>
<keyword evidence="5" id="KW-0963">Cytoplasm</keyword>
<dbReference type="GO" id="GO:0005737">
    <property type="term" value="C:cytoplasm"/>
    <property type="evidence" value="ECO:0007669"/>
    <property type="project" value="UniProtKB-SubCell"/>
</dbReference>
<evidence type="ECO:0000256" key="15">
    <source>
        <dbReference type="PROSITE-ProRule" id="PRU01330"/>
    </source>
</evidence>
<comment type="caution">
    <text evidence="19">The sequence shown here is derived from an EMBL/GenBank/DDBJ whole genome shotgun (WGS) entry which is preliminary data.</text>
</comment>
<keyword evidence="9 13" id="KW-0067">ATP-binding</keyword>
<evidence type="ECO:0000256" key="9">
    <source>
        <dbReference type="ARBA" id="ARBA00022840"/>
    </source>
</evidence>
<feature type="binding site" evidence="14">
    <location>
        <position position="131"/>
    </location>
    <ligand>
        <name>Mg(2+)</name>
        <dbReference type="ChEBI" id="CHEBI:18420"/>
        <label>1</label>
    </ligand>
</feature>
<keyword evidence="8 13" id="KW-0547">Nucleotide-binding</keyword>
<dbReference type="PROSITE" id="PS51987">
    <property type="entry name" value="GS_CATALYTIC"/>
    <property type="match status" value="1"/>
</dbReference>
<feature type="binding site" evidence="12">
    <location>
        <position position="315"/>
    </location>
    <ligand>
        <name>L-glutamate</name>
        <dbReference type="ChEBI" id="CHEBI:29985"/>
    </ligand>
</feature>
<reference evidence="19" key="1">
    <citation type="journal article" date="2021" name="PeerJ">
        <title>Extensive microbial diversity within the chicken gut microbiome revealed by metagenomics and culture.</title>
        <authorList>
            <person name="Gilroy R."/>
            <person name="Ravi A."/>
            <person name="Getino M."/>
            <person name="Pursley I."/>
            <person name="Horton D.L."/>
            <person name="Alikhan N.F."/>
            <person name="Baker D."/>
            <person name="Gharbi K."/>
            <person name="Hall N."/>
            <person name="Watson M."/>
            <person name="Adriaenssens E.M."/>
            <person name="Foster-Nyarko E."/>
            <person name="Jarju S."/>
            <person name="Secka A."/>
            <person name="Antonio M."/>
            <person name="Oren A."/>
            <person name="Chaudhuri R.R."/>
            <person name="La Ragione R."/>
            <person name="Hildebrand F."/>
            <person name="Pallen M.J."/>
        </authorList>
    </citation>
    <scope>NUCLEOTIDE SEQUENCE</scope>
    <source>
        <strain evidence="19">ChiGjej1B1-1692</strain>
    </source>
</reference>
<dbReference type="PANTHER" id="PTHR43785">
    <property type="entry name" value="GAMMA-GLUTAMYLPUTRESCINE SYNTHETASE"/>
    <property type="match status" value="1"/>
</dbReference>
<evidence type="ECO:0000256" key="4">
    <source>
        <dbReference type="ARBA" id="ARBA00021364"/>
    </source>
</evidence>
<keyword evidence="14" id="KW-0460">Magnesium</keyword>
<dbReference type="GO" id="GO:0005524">
    <property type="term" value="F:ATP binding"/>
    <property type="evidence" value="ECO:0007669"/>
    <property type="project" value="UniProtKB-KW"/>
</dbReference>
<evidence type="ECO:0000313" key="19">
    <source>
        <dbReference type="EMBL" id="HJC38181.1"/>
    </source>
</evidence>
<evidence type="ECO:0000259" key="18">
    <source>
        <dbReference type="PROSITE" id="PS51987"/>
    </source>
</evidence>
<organism evidence="19 20">
    <name type="scientific">Candidatus Mediterraneibacter faecigallinarum</name>
    <dbReference type="NCBI Taxonomy" id="2838669"/>
    <lineage>
        <taxon>Bacteria</taxon>
        <taxon>Bacillati</taxon>
        <taxon>Bacillota</taxon>
        <taxon>Clostridia</taxon>
        <taxon>Lachnospirales</taxon>
        <taxon>Lachnospiraceae</taxon>
        <taxon>Mediterraneibacter</taxon>
    </lineage>
</organism>
<dbReference type="NCBIfam" id="TIGR00653">
    <property type="entry name" value="GlnA"/>
    <property type="match status" value="1"/>
</dbReference>
<feature type="binding site" evidence="14">
    <location>
        <position position="195"/>
    </location>
    <ligand>
        <name>Mg(2+)</name>
        <dbReference type="ChEBI" id="CHEBI:18420"/>
        <label>1</label>
    </ligand>
</feature>
<dbReference type="GO" id="GO:0006542">
    <property type="term" value="P:glutamine biosynthetic process"/>
    <property type="evidence" value="ECO:0007669"/>
    <property type="project" value="InterPro"/>
</dbReference>